<dbReference type="InterPro" id="IPR011044">
    <property type="entry name" value="Quino_amine_DH_bsu"/>
</dbReference>
<keyword evidence="1 3" id="KW-0853">WD repeat</keyword>
<organism evidence="6 7">
    <name type="scientific">Leeuwenhoekiella parthenopeia</name>
    <dbReference type="NCBI Taxonomy" id="2890320"/>
    <lineage>
        <taxon>Bacteria</taxon>
        <taxon>Pseudomonadati</taxon>
        <taxon>Bacteroidota</taxon>
        <taxon>Flavobacteriia</taxon>
        <taxon>Flavobacteriales</taxon>
        <taxon>Flavobacteriaceae</taxon>
        <taxon>Leeuwenhoekiella</taxon>
    </lineage>
</organism>
<dbReference type="PANTHER" id="PTHR44019:SF8">
    <property type="entry name" value="POC1 CENTRIOLAR PROTEIN HOMOLOG"/>
    <property type="match status" value="1"/>
</dbReference>
<dbReference type="SUPFAM" id="SSF52129">
    <property type="entry name" value="Caspase-like"/>
    <property type="match status" value="1"/>
</dbReference>
<dbReference type="EMBL" id="JAJGMW010000037">
    <property type="protein sequence ID" value="MCC4214683.1"/>
    <property type="molecule type" value="Genomic_DNA"/>
</dbReference>
<dbReference type="InterPro" id="IPR029030">
    <property type="entry name" value="Caspase-like_dom_sf"/>
</dbReference>
<dbReference type="InterPro" id="IPR011047">
    <property type="entry name" value="Quinoprotein_ADH-like_sf"/>
</dbReference>
<dbReference type="InterPro" id="IPR011600">
    <property type="entry name" value="Pept_C14_caspase"/>
</dbReference>
<comment type="caution">
    <text evidence="6">The sequence shown here is derived from an EMBL/GenBank/DDBJ whole genome shotgun (WGS) entry which is preliminary data.</text>
</comment>
<evidence type="ECO:0000313" key="7">
    <source>
        <dbReference type="Proteomes" id="UP001197770"/>
    </source>
</evidence>
<feature type="chain" id="PRO_5045370613" evidence="4">
    <location>
        <begin position="23"/>
        <end position="1715"/>
    </location>
</feature>
<feature type="repeat" description="WD" evidence="3">
    <location>
        <begin position="527"/>
        <end position="568"/>
    </location>
</feature>
<feature type="domain" description="Peptidase C14 caspase" evidence="5">
    <location>
        <begin position="1450"/>
        <end position="1710"/>
    </location>
</feature>
<keyword evidence="2" id="KW-0677">Repeat</keyword>
<dbReference type="Pfam" id="PF00656">
    <property type="entry name" value="Peptidase_C14"/>
    <property type="match status" value="1"/>
</dbReference>
<dbReference type="SUPFAM" id="SSF50969">
    <property type="entry name" value="YVTN repeat-like/Quinoprotein amine dehydrogenase"/>
    <property type="match status" value="1"/>
</dbReference>
<proteinExistence type="predicted"/>
<dbReference type="Proteomes" id="UP001197770">
    <property type="component" value="Unassembled WGS sequence"/>
</dbReference>
<dbReference type="SUPFAM" id="SSF63825">
    <property type="entry name" value="YWTD domain"/>
    <property type="match status" value="1"/>
</dbReference>
<dbReference type="SUPFAM" id="SSF50998">
    <property type="entry name" value="Quinoprotein alcohol dehydrogenase-like"/>
    <property type="match status" value="2"/>
</dbReference>
<reference evidence="6 7" key="1">
    <citation type="submission" date="2021-11" db="EMBL/GenBank/DDBJ databases">
        <title>Seasonal and diel survey of microbial diversity of the Tyrrhenian coast.</title>
        <authorList>
            <person name="Gattoni G."/>
            <person name="Corral P."/>
        </authorList>
    </citation>
    <scope>NUCLEOTIDE SEQUENCE [LARGE SCALE GENOMIC DNA]</scope>
    <source>
        <strain evidence="6 7">Mr9</strain>
    </source>
</reference>
<dbReference type="InterPro" id="IPR015943">
    <property type="entry name" value="WD40/YVTN_repeat-like_dom_sf"/>
</dbReference>
<dbReference type="InterPro" id="IPR050505">
    <property type="entry name" value="WDR55/POC1"/>
</dbReference>
<dbReference type="Gene3D" id="2.130.10.10">
    <property type="entry name" value="YVTN repeat-like/Quinoprotein amine dehydrogenase"/>
    <property type="match status" value="5"/>
</dbReference>
<gene>
    <name evidence="6" type="ORF">LLW17_18310</name>
</gene>
<evidence type="ECO:0000256" key="4">
    <source>
        <dbReference type="SAM" id="SignalP"/>
    </source>
</evidence>
<accession>A0ABS8GXZ3</accession>
<evidence type="ECO:0000256" key="3">
    <source>
        <dbReference type="PROSITE-ProRule" id="PRU00221"/>
    </source>
</evidence>
<dbReference type="RefSeq" id="WP_228231740.1">
    <property type="nucleotide sequence ID" value="NZ_JAJGMW010000037.1"/>
</dbReference>
<dbReference type="Pfam" id="PF00400">
    <property type="entry name" value="WD40"/>
    <property type="match status" value="1"/>
</dbReference>
<sequence>MRCIKIISCWCLFLLATTGVFSQKQDIAYTPSGIETLSAFAVNAKSGMVAMAVYPHTNVLVYDLFSAAVIFQISGNSYTATALVFDENGEQLLIHYPDKTEVWDLIRFEKSVSYSTDLYAARAFSFKNQSFVSYENQNLIFKDINRAVTRQTALDAPVNRLEFTPDGKLLFARGSRFLKAFSLADPNAEIDYKLPDVNNFALGDGRFAVQQTAPAAANGSDVRLSFYNYQGQKTSETIQPEKAFQTFNAGMQMLTDQIVWYESFNKICLLNDTGGEDTFEFESNLAGFQFERGLGFALNFKKHLELRDLEGNLINRFYAKDFLSKGSFINPDTGKVAVVIDSLLFMGDGGAGAPTQKSLEAGLVNGIAGDRDLVAFATFDGFLRLWNLDSQKERLAFAHNQKTAPQFISLNAEAGVVLAAFPRTNRLFAYDAKTGKEQVVLDIPGDQQLSSLDFDGKQLLLGTRSGNFAVYELQGDAFRLKRDYTPALSNAITGISIAGSKAALSSLGRIVKVALDQRDPIENKDVIVGHSGFIHGLDYDQTGTYLASADVGGDLHFWEAEKGRLVHRIHLDSAWVKNLKLHDSLYVTASGPGVLTANFYNPVVYKKITDPRPRLLVQSANTSAIRQVVFSRDGKLLASDDGSVIKVREVQTGFLISEFATRNNTINDLDFLPDSGTLVVASGDAVEFFDAYTGESKKYLDFNTRNRSIHQVKAFPNLNTVVGLNVHGWHYPLMIHSNSGIVVGTLDVNPGAEKDRQIINLIVSRDGKRIATYGNSYIKVFSIDEQLKLQQLVAYPRSAPDKSNTYWNDLMSFNEQGSSLAFVEMDSPNKLKILDVATGSIAYETRGKLAVYGLNNELVGMVPGDVSLSYLASGSDSWKFMLAEQEHLNLISSLDYDPVNKLYASADIWGNLFTWDAETKTPLWQIDRFENDIYHVELNASGDQMAFNTKSGLFLFDFRQFNMRKLKGNNYPYFGKFSKDGNLFYYRDGKDYRVFRAENEADALLFSTPVAATDAGGSLLSEDGGVLSFKNTATDALHAYDLNTKAALTVIDLKAVPGYFSLTPKSALRDASGSFQVTGTGIKRTADSLLVFNKITYTPETRKLSVQSGDHSLDLKEDKGFLEYRIRYHGALDAYAADGRYYAYLEDFHLKIEDLIAGKVVYDRYVKDMNIVKGLFTEDSKNLILGYENGAVEILSLPGMKTVYSFAGSASQISNMEFTNRFLVVLGGDNLINVFDSKADYSLLYSATFLKDGEFILSDQNGFYYASKDAREAVAFKKGDAVYPFEQFDLFYNRPDKAIENLVNLGITDSLLQQGYEMAYEKRLSKMGFMEERLSGDFELPVLELLTKDIPATTTTNNLSFDIRATDKNHILDRILVWINDVPVYGSKGRSVRAQNTRSLSENISLNLAGGSNKVQLAVVNTSGVESLKKTFVINSTAPAPQPDLYVVSIGVSTYQDSGYSLKYAAKDSRDLIAYALENTGGYGKIHQYNLTDEQVTKAGIAQLKDSLSQSRINDVVIVFFAGHGVLDAEMNYYLGTYDMDFENPQQKGLAYDGLENLLDGIPALNKLLIIDACHSGEVDQEDTALAEQELSNSKGITGKRGSIVVKSKSKQLGLKNSFELMQLLFSDLRRGTGATVISSASGLEYAYEGEAWQNGVFTYAMLEGLKSGHCDLNKDGDVQVSELKSYVFDRVSELTNGKQNPTSRKENLEYDFKV</sequence>
<evidence type="ECO:0000256" key="1">
    <source>
        <dbReference type="ARBA" id="ARBA00022574"/>
    </source>
</evidence>
<dbReference type="PANTHER" id="PTHR44019">
    <property type="entry name" value="WD REPEAT-CONTAINING PROTEIN 55"/>
    <property type="match status" value="1"/>
</dbReference>
<dbReference type="SMART" id="SM00320">
    <property type="entry name" value="WD40"/>
    <property type="match status" value="9"/>
</dbReference>
<dbReference type="PROSITE" id="PS50082">
    <property type="entry name" value="WD_REPEATS_2"/>
    <property type="match status" value="1"/>
</dbReference>
<dbReference type="Gene3D" id="3.40.50.1460">
    <property type="match status" value="1"/>
</dbReference>
<dbReference type="InterPro" id="IPR001680">
    <property type="entry name" value="WD40_rpt"/>
</dbReference>
<evidence type="ECO:0000259" key="5">
    <source>
        <dbReference type="Pfam" id="PF00656"/>
    </source>
</evidence>
<keyword evidence="4" id="KW-0732">Signal</keyword>
<keyword evidence="7" id="KW-1185">Reference proteome</keyword>
<feature type="signal peptide" evidence="4">
    <location>
        <begin position="1"/>
        <end position="22"/>
    </location>
</feature>
<dbReference type="PROSITE" id="PS00018">
    <property type="entry name" value="EF_HAND_1"/>
    <property type="match status" value="1"/>
</dbReference>
<name>A0ABS8GXZ3_9FLAO</name>
<protein>
    <submittedName>
        <fullName evidence="6">Caspase family protein</fullName>
    </submittedName>
</protein>
<evidence type="ECO:0000256" key="2">
    <source>
        <dbReference type="ARBA" id="ARBA00022737"/>
    </source>
</evidence>
<dbReference type="InterPro" id="IPR018247">
    <property type="entry name" value="EF_Hand_1_Ca_BS"/>
</dbReference>
<evidence type="ECO:0000313" key="6">
    <source>
        <dbReference type="EMBL" id="MCC4214683.1"/>
    </source>
</evidence>